<protein>
    <recommendedName>
        <fullName evidence="10">Calcium uniporter regulatory subunit MCUb</fullName>
    </recommendedName>
</protein>
<dbReference type="Pfam" id="PF04678">
    <property type="entry name" value="MCU"/>
    <property type="match status" value="1"/>
</dbReference>
<reference evidence="12" key="1">
    <citation type="submission" date="2025-08" db="UniProtKB">
        <authorList>
            <consortium name="Ensembl"/>
        </authorList>
    </citation>
    <scope>IDENTIFICATION</scope>
</reference>
<keyword evidence="4 10" id="KW-0109">Calcium transport</keyword>
<dbReference type="GO" id="GO:0036444">
    <property type="term" value="P:calcium import into the mitochondrion"/>
    <property type="evidence" value="ECO:0007669"/>
    <property type="project" value="TreeGrafter"/>
</dbReference>
<comment type="similarity">
    <text evidence="2 10">Belongs to the MCU (TC 1.A.77) family.</text>
</comment>
<evidence type="ECO:0000256" key="8">
    <source>
        <dbReference type="ARBA" id="ARBA00023065"/>
    </source>
</evidence>
<evidence type="ECO:0000256" key="6">
    <source>
        <dbReference type="ARBA" id="ARBA00022837"/>
    </source>
</evidence>
<name>A0A8C5LZF1_9ANUR</name>
<dbReference type="OrthoDB" id="278338at2759"/>
<evidence type="ECO:0000313" key="13">
    <source>
        <dbReference type="Proteomes" id="UP000694569"/>
    </source>
</evidence>
<feature type="transmembrane region" description="Helical" evidence="10">
    <location>
        <begin position="237"/>
        <end position="255"/>
    </location>
</feature>
<reference evidence="12" key="2">
    <citation type="submission" date="2025-09" db="UniProtKB">
        <authorList>
            <consortium name="Ensembl"/>
        </authorList>
    </citation>
    <scope>IDENTIFICATION</scope>
</reference>
<dbReference type="InterPro" id="IPR006769">
    <property type="entry name" value="MCU_C"/>
</dbReference>
<feature type="transmembrane region" description="Helical" evidence="10">
    <location>
        <begin position="205"/>
        <end position="225"/>
    </location>
</feature>
<keyword evidence="10" id="KW-0496">Mitochondrion</keyword>
<dbReference type="GO" id="GO:1990246">
    <property type="term" value="C:uniplex complex"/>
    <property type="evidence" value="ECO:0007669"/>
    <property type="project" value="TreeGrafter"/>
</dbReference>
<dbReference type="GO" id="GO:0019855">
    <property type="term" value="F:calcium channel inhibitor activity"/>
    <property type="evidence" value="ECO:0007669"/>
    <property type="project" value="TreeGrafter"/>
</dbReference>
<dbReference type="Ensembl" id="ENSLLET00000006802.1">
    <property type="protein sequence ID" value="ENSLLEP00000006531.1"/>
    <property type="gene ID" value="ENSLLEG00000004126.1"/>
</dbReference>
<proteinExistence type="inferred from homology"/>
<evidence type="ECO:0000256" key="1">
    <source>
        <dbReference type="ARBA" id="ARBA00004141"/>
    </source>
</evidence>
<keyword evidence="9 10" id="KW-0472">Membrane</keyword>
<dbReference type="GeneTree" id="ENSGT00940000158059"/>
<evidence type="ECO:0000256" key="9">
    <source>
        <dbReference type="ARBA" id="ARBA00023136"/>
    </source>
</evidence>
<evidence type="ECO:0000256" key="5">
    <source>
        <dbReference type="ARBA" id="ARBA00022692"/>
    </source>
</evidence>
<sequence length="322" mass="37394">MAVLGGVWRRFPAAAAAPQIRMLSHRARLRLNTVVFYSTQLPSSDVTVHYNHGLPVFTLLLPSRKERCQFTVKPMTTTVGKFLKDIMHEDRGIDLVSAMSADGMKFSSTTLMDVLLMNDFKLVINNTTYLVQPPPRDNQHSNDSSEMDAIKSLVHSLHAALHSEEHHFKKEKELLQRLDNLNEQLLPLEQMKAAVMAKADDKTTWLTWTGLALLSTQGGALAWLTWWVYSWDIMEPVTYFITYGSAISFYAYFVLTKEDYVYPGIRDRQFLHSFYKRAQKQKFDVDKYNKLREEYMEAEENLKRLRNPLQLKLPVEQLRERE</sequence>
<dbReference type="PANTHER" id="PTHR13462:SF6">
    <property type="entry name" value="CALCIUM UNIPORTER REGULATORY SUBUNIT MCUB, MITOCHONDRIAL"/>
    <property type="match status" value="1"/>
</dbReference>
<keyword evidence="3 10" id="KW-0813">Transport</keyword>
<gene>
    <name evidence="12" type="primary">MCUB</name>
</gene>
<keyword evidence="7 10" id="KW-1133">Transmembrane helix</keyword>
<dbReference type="Proteomes" id="UP000694569">
    <property type="component" value="Unplaced"/>
</dbReference>
<dbReference type="AlphaFoldDB" id="A0A8C5LZF1"/>
<accession>A0A8C5LZF1</accession>
<keyword evidence="6 10" id="KW-0106">Calcium</keyword>
<evidence type="ECO:0000256" key="2">
    <source>
        <dbReference type="ARBA" id="ARBA00005653"/>
    </source>
</evidence>
<dbReference type="PANTHER" id="PTHR13462">
    <property type="entry name" value="CALCIUM UNIPORTER PROTEIN, MITOCHONDRIAL"/>
    <property type="match status" value="1"/>
</dbReference>
<keyword evidence="13" id="KW-1185">Reference proteome</keyword>
<dbReference type="GO" id="GO:0051560">
    <property type="term" value="P:mitochondrial calcium ion homeostasis"/>
    <property type="evidence" value="ECO:0007669"/>
    <property type="project" value="UniProtKB-UniRule"/>
</dbReference>
<comment type="subcellular location">
    <subcellularLocation>
        <location evidence="1">Membrane</location>
        <topology evidence="1">Multi-pass membrane protein</topology>
    </subcellularLocation>
    <subcellularLocation>
        <location evidence="10">Mitochondrion inner membrane</location>
        <topology evidence="10">Multi-pass membrane protein</topology>
    </subcellularLocation>
</comment>
<evidence type="ECO:0000256" key="4">
    <source>
        <dbReference type="ARBA" id="ARBA00022568"/>
    </source>
</evidence>
<evidence type="ECO:0000313" key="12">
    <source>
        <dbReference type="Ensembl" id="ENSLLEP00000006531.1"/>
    </source>
</evidence>
<evidence type="ECO:0000256" key="10">
    <source>
        <dbReference type="RuleBase" id="RU367035"/>
    </source>
</evidence>
<keyword evidence="8 10" id="KW-0406">Ion transport</keyword>
<organism evidence="12 13">
    <name type="scientific">Leptobrachium leishanense</name>
    <name type="common">Leishan spiny toad</name>
    <dbReference type="NCBI Taxonomy" id="445787"/>
    <lineage>
        <taxon>Eukaryota</taxon>
        <taxon>Metazoa</taxon>
        <taxon>Chordata</taxon>
        <taxon>Craniata</taxon>
        <taxon>Vertebrata</taxon>
        <taxon>Euteleostomi</taxon>
        <taxon>Amphibia</taxon>
        <taxon>Batrachia</taxon>
        <taxon>Anura</taxon>
        <taxon>Pelobatoidea</taxon>
        <taxon>Megophryidae</taxon>
        <taxon>Leptobrachium</taxon>
    </lineage>
</organism>
<evidence type="ECO:0000256" key="7">
    <source>
        <dbReference type="ARBA" id="ARBA00022989"/>
    </source>
</evidence>
<evidence type="ECO:0000259" key="11">
    <source>
        <dbReference type="Pfam" id="PF04678"/>
    </source>
</evidence>
<evidence type="ECO:0000256" key="3">
    <source>
        <dbReference type="ARBA" id="ARBA00022448"/>
    </source>
</evidence>
<keyword evidence="5 10" id="KW-0812">Transmembrane</keyword>
<feature type="domain" description="Calcium uniporter protein C-terminal" evidence="11">
    <location>
        <begin position="89"/>
        <end position="291"/>
    </location>
</feature>
<keyword evidence="10" id="KW-0999">Mitochondrion inner membrane</keyword>
<dbReference type="InterPro" id="IPR039055">
    <property type="entry name" value="MCU_fam"/>
</dbReference>